<name>A0A2T2YMF0_9BACT</name>
<dbReference type="RefSeq" id="WP_106932859.1">
    <property type="nucleotide sequence ID" value="NZ_PYFT01000001.1"/>
</dbReference>
<comment type="caution">
    <text evidence="1">The sequence shown here is derived from an EMBL/GenBank/DDBJ whole genome shotgun (WGS) entry which is preliminary data.</text>
</comment>
<dbReference type="EMBL" id="PYFT01000001">
    <property type="protein sequence ID" value="PSR56683.1"/>
    <property type="molecule type" value="Genomic_DNA"/>
</dbReference>
<gene>
    <name evidence="1" type="ORF">AHMF7605_25895</name>
</gene>
<proteinExistence type="predicted"/>
<dbReference type="Proteomes" id="UP000240357">
    <property type="component" value="Unassembled WGS sequence"/>
</dbReference>
<dbReference type="AlphaFoldDB" id="A0A2T2YMF0"/>
<keyword evidence="2" id="KW-1185">Reference proteome</keyword>
<dbReference type="OrthoDB" id="853861at2"/>
<evidence type="ECO:0000313" key="2">
    <source>
        <dbReference type="Proteomes" id="UP000240357"/>
    </source>
</evidence>
<reference evidence="1 2" key="1">
    <citation type="submission" date="2018-03" db="EMBL/GenBank/DDBJ databases">
        <title>Adhaeribacter sp. HMF7605 Genome sequencing and assembly.</title>
        <authorList>
            <person name="Kang H."/>
            <person name="Kang J."/>
            <person name="Cha I."/>
            <person name="Kim H."/>
            <person name="Joh K."/>
        </authorList>
    </citation>
    <scope>NUCLEOTIDE SEQUENCE [LARGE SCALE GENOMIC DNA]</scope>
    <source>
        <strain evidence="1 2">HMF7605</strain>
    </source>
</reference>
<sequence>MGKRQFRIGQKDLLNKSDDLLGRKIQVILNNNRVLSGSLEVLSASELLLKDARFNLHRISPNDVREVVYDQETLY</sequence>
<organism evidence="1 2">
    <name type="scientific">Adhaeribacter arboris</name>
    <dbReference type="NCBI Taxonomy" id="2072846"/>
    <lineage>
        <taxon>Bacteria</taxon>
        <taxon>Pseudomonadati</taxon>
        <taxon>Bacteroidota</taxon>
        <taxon>Cytophagia</taxon>
        <taxon>Cytophagales</taxon>
        <taxon>Hymenobacteraceae</taxon>
        <taxon>Adhaeribacter</taxon>
    </lineage>
</organism>
<accession>A0A2T2YMF0</accession>
<evidence type="ECO:0000313" key="1">
    <source>
        <dbReference type="EMBL" id="PSR56683.1"/>
    </source>
</evidence>
<protein>
    <submittedName>
        <fullName evidence="1">Uncharacterized protein</fullName>
    </submittedName>
</protein>